<dbReference type="AlphaFoldDB" id="A0A9P4QNH7"/>
<comment type="caution">
    <text evidence="1">The sequence shown here is derived from an EMBL/GenBank/DDBJ whole genome shotgun (WGS) entry which is preliminary data.</text>
</comment>
<gene>
    <name evidence="1" type="ORF">EJ04DRAFT_527561</name>
</gene>
<evidence type="ECO:0000313" key="1">
    <source>
        <dbReference type="EMBL" id="KAF2729759.1"/>
    </source>
</evidence>
<protein>
    <submittedName>
        <fullName evidence="1">Uncharacterized protein</fullName>
    </submittedName>
</protein>
<evidence type="ECO:0000313" key="2">
    <source>
        <dbReference type="Proteomes" id="UP000799444"/>
    </source>
</evidence>
<name>A0A9P4QNH7_9PLEO</name>
<sequence length="174" mass="19218">MPVLFPASWKRRGPSSPDLWRQHKENRLCVLICAASSTNTCPRCEDNKGEETNLEADLAATELLGTFPLLPPRHLHTLDQGQDRLGIAALRRERQVVKVRLLGGIGGIQTNRGPAFSHLASNRRSEEQAGRFGVFALYGSATALDFLKCPGHQSSHTTRLPCRCYAPLDVQFGE</sequence>
<proteinExistence type="predicted"/>
<organism evidence="1 2">
    <name type="scientific">Polyplosphaeria fusca</name>
    <dbReference type="NCBI Taxonomy" id="682080"/>
    <lineage>
        <taxon>Eukaryota</taxon>
        <taxon>Fungi</taxon>
        <taxon>Dikarya</taxon>
        <taxon>Ascomycota</taxon>
        <taxon>Pezizomycotina</taxon>
        <taxon>Dothideomycetes</taxon>
        <taxon>Pleosporomycetidae</taxon>
        <taxon>Pleosporales</taxon>
        <taxon>Tetraplosphaeriaceae</taxon>
        <taxon>Polyplosphaeria</taxon>
    </lineage>
</organism>
<reference evidence="1" key="1">
    <citation type="journal article" date="2020" name="Stud. Mycol.">
        <title>101 Dothideomycetes genomes: a test case for predicting lifestyles and emergence of pathogens.</title>
        <authorList>
            <person name="Haridas S."/>
            <person name="Albert R."/>
            <person name="Binder M."/>
            <person name="Bloem J."/>
            <person name="Labutti K."/>
            <person name="Salamov A."/>
            <person name="Andreopoulos B."/>
            <person name="Baker S."/>
            <person name="Barry K."/>
            <person name="Bills G."/>
            <person name="Bluhm B."/>
            <person name="Cannon C."/>
            <person name="Castanera R."/>
            <person name="Culley D."/>
            <person name="Daum C."/>
            <person name="Ezra D."/>
            <person name="Gonzalez J."/>
            <person name="Henrissat B."/>
            <person name="Kuo A."/>
            <person name="Liang C."/>
            <person name="Lipzen A."/>
            <person name="Lutzoni F."/>
            <person name="Magnuson J."/>
            <person name="Mondo S."/>
            <person name="Nolan M."/>
            <person name="Ohm R."/>
            <person name="Pangilinan J."/>
            <person name="Park H.-J."/>
            <person name="Ramirez L."/>
            <person name="Alfaro M."/>
            <person name="Sun H."/>
            <person name="Tritt A."/>
            <person name="Yoshinaga Y."/>
            <person name="Zwiers L.-H."/>
            <person name="Turgeon B."/>
            <person name="Goodwin S."/>
            <person name="Spatafora J."/>
            <person name="Crous P."/>
            <person name="Grigoriev I."/>
        </authorList>
    </citation>
    <scope>NUCLEOTIDE SEQUENCE</scope>
    <source>
        <strain evidence="1">CBS 125425</strain>
    </source>
</reference>
<dbReference type="EMBL" id="ML996236">
    <property type="protein sequence ID" value="KAF2729759.1"/>
    <property type="molecule type" value="Genomic_DNA"/>
</dbReference>
<keyword evidence="2" id="KW-1185">Reference proteome</keyword>
<accession>A0A9P4QNH7</accession>
<dbReference type="Proteomes" id="UP000799444">
    <property type="component" value="Unassembled WGS sequence"/>
</dbReference>